<feature type="region of interest" description="Disordered" evidence="5">
    <location>
        <begin position="895"/>
        <end position="915"/>
    </location>
</feature>
<gene>
    <name evidence="8" type="ORF">Cvel_6259</name>
</gene>
<dbReference type="PANTHER" id="PTHR18934">
    <property type="entry name" value="ATP-DEPENDENT RNA HELICASE"/>
    <property type="match status" value="1"/>
</dbReference>
<dbReference type="GO" id="GO:0005524">
    <property type="term" value="F:ATP binding"/>
    <property type="evidence" value="ECO:0007669"/>
    <property type="project" value="UniProtKB-KW"/>
</dbReference>
<feature type="region of interest" description="Disordered" evidence="5">
    <location>
        <begin position="505"/>
        <end position="533"/>
    </location>
</feature>
<dbReference type="CDD" id="cd17917">
    <property type="entry name" value="DEXHc_RHA-like"/>
    <property type="match status" value="1"/>
</dbReference>
<feature type="compositionally biased region" description="Basic and acidic residues" evidence="5">
    <location>
        <begin position="1330"/>
        <end position="1339"/>
    </location>
</feature>
<evidence type="ECO:0000259" key="7">
    <source>
        <dbReference type="PROSITE" id="PS51194"/>
    </source>
</evidence>
<dbReference type="InterPro" id="IPR002464">
    <property type="entry name" value="DNA/RNA_helicase_DEAH_CS"/>
</dbReference>
<feature type="domain" description="Helicase C-terminal" evidence="7">
    <location>
        <begin position="657"/>
        <end position="842"/>
    </location>
</feature>
<dbReference type="GO" id="GO:0004386">
    <property type="term" value="F:helicase activity"/>
    <property type="evidence" value="ECO:0007669"/>
    <property type="project" value="UniProtKB-KW"/>
</dbReference>
<evidence type="ECO:0000313" key="8">
    <source>
        <dbReference type="EMBL" id="CEM41500.1"/>
    </source>
</evidence>
<dbReference type="InterPro" id="IPR001650">
    <property type="entry name" value="Helicase_C-like"/>
</dbReference>
<proteinExistence type="predicted"/>
<feature type="compositionally biased region" description="Basic and acidic residues" evidence="5">
    <location>
        <begin position="1386"/>
        <end position="1400"/>
    </location>
</feature>
<dbReference type="Pfam" id="PF00270">
    <property type="entry name" value="DEAD"/>
    <property type="match status" value="1"/>
</dbReference>
<feature type="compositionally biased region" description="Basic and acidic residues" evidence="5">
    <location>
        <begin position="1409"/>
        <end position="1438"/>
    </location>
</feature>
<dbReference type="PROSITE" id="PS51192">
    <property type="entry name" value="HELICASE_ATP_BIND_1"/>
    <property type="match status" value="1"/>
</dbReference>
<dbReference type="SMART" id="SM00490">
    <property type="entry name" value="HELICc"/>
    <property type="match status" value="1"/>
</dbReference>
<feature type="compositionally biased region" description="Acidic residues" evidence="5">
    <location>
        <begin position="1447"/>
        <end position="1462"/>
    </location>
</feature>
<dbReference type="PANTHER" id="PTHR18934:SF237">
    <property type="entry name" value="ATP-DEPENDENT DNA_RNA HELICASE DHX36"/>
    <property type="match status" value="1"/>
</dbReference>
<dbReference type="SUPFAM" id="SSF52540">
    <property type="entry name" value="P-loop containing nucleoside triphosphate hydrolases"/>
    <property type="match status" value="1"/>
</dbReference>
<accession>A0A0G4HCF0</accession>
<feature type="compositionally biased region" description="Low complexity" evidence="5">
    <location>
        <begin position="900"/>
        <end position="915"/>
    </location>
</feature>
<dbReference type="VEuPathDB" id="CryptoDB:Cvel_6259"/>
<evidence type="ECO:0000256" key="1">
    <source>
        <dbReference type="ARBA" id="ARBA00022741"/>
    </source>
</evidence>
<dbReference type="InterPro" id="IPR007502">
    <property type="entry name" value="Helicase-assoc_dom"/>
</dbReference>
<feature type="compositionally biased region" description="Low complexity" evidence="5">
    <location>
        <begin position="515"/>
        <end position="533"/>
    </location>
</feature>
<dbReference type="PROSITE" id="PS51194">
    <property type="entry name" value="HELICASE_CTER"/>
    <property type="match status" value="1"/>
</dbReference>
<keyword evidence="1" id="KW-0547">Nucleotide-binding</keyword>
<dbReference type="InterPro" id="IPR027417">
    <property type="entry name" value="P-loop_NTPase"/>
</dbReference>
<evidence type="ECO:0000256" key="2">
    <source>
        <dbReference type="ARBA" id="ARBA00022801"/>
    </source>
</evidence>
<dbReference type="EMBL" id="CDMZ01002246">
    <property type="protein sequence ID" value="CEM41500.1"/>
    <property type="molecule type" value="Genomic_DNA"/>
</dbReference>
<dbReference type="Gene3D" id="1.20.120.1080">
    <property type="match status" value="1"/>
</dbReference>
<feature type="region of interest" description="Disordered" evidence="5">
    <location>
        <begin position="1284"/>
        <end position="1484"/>
    </location>
</feature>
<dbReference type="InterPro" id="IPR014001">
    <property type="entry name" value="Helicase_ATP-bd"/>
</dbReference>
<keyword evidence="4" id="KW-0067">ATP-binding</keyword>
<dbReference type="CDD" id="cd18791">
    <property type="entry name" value="SF2_C_RHA"/>
    <property type="match status" value="1"/>
</dbReference>
<feature type="domain" description="Helicase ATP-binding" evidence="6">
    <location>
        <begin position="304"/>
        <end position="492"/>
    </location>
</feature>
<feature type="compositionally biased region" description="Basic and acidic residues" evidence="5">
    <location>
        <begin position="1304"/>
        <end position="1320"/>
    </location>
</feature>
<reference evidence="8" key="1">
    <citation type="submission" date="2014-11" db="EMBL/GenBank/DDBJ databases">
        <authorList>
            <person name="Otto D Thomas"/>
            <person name="Naeem Raeece"/>
        </authorList>
    </citation>
    <scope>NUCLEOTIDE SEQUENCE</scope>
</reference>
<dbReference type="Gene3D" id="3.40.50.300">
    <property type="entry name" value="P-loop containing nucleotide triphosphate hydrolases"/>
    <property type="match status" value="2"/>
</dbReference>
<dbReference type="PROSITE" id="PS00690">
    <property type="entry name" value="DEAH_ATP_HELICASE"/>
    <property type="match status" value="1"/>
</dbReference>
<dbReference type="SMART" id="SM00487">
    <property type="entry name" value="DEXDc"/>
    <property type="match status" value="1"/>
</dbReference>
<dbReference type="SMART" id="SM00847">
    <property type="entry name" value="HA2"/>
    <property type="match status" value="1"/>
</dbReference>
<feature type="compositionally biased region" description="Gly residues" evidence="5">
    <location>
        <begin position="1369"/>
        <end position="1385"/>
    </location>
</feature>
<dbReference type="GO" id="GO:0016787">
    <property type="term" value="F:hydrolase activity"/>
    <property type="evidence" value="ECO:0007669"/>
    <property type="project" value="UniProtKB-KW"/>
</dbReference>
<evidence type="ECO:0000256" key="5">
    <source>
        <dbReference type="SAM" id="MobiDB-lite"/>
    </source>
</evidence>
<keyword evidence="3" id="KW-0347">Helicase</keyword>
<evidence type="ECO:0000256" key="3">
    <source>
        <dbReference type="ARBA" id="ARBA00022806"/>
    </source>
</evidence>
<dbReference type="PhylomeDB" id="A0A0G4HCF0"/>
<organism evidence="8">
    <name type="scientific">Chromera velia CCMP2878</name>
    <dbReference type="NCBI Taxonomy" id="1169474"/>
    <lineage>
        <taxon>Eukaryota</taxon>
        <taxon>Sar</taxon>
        <taxon>Alveolata</taxon>
        <taxon>Colpodellida</taxon>
        <taxon>Chromeraceae</taxon>
        <taxon>Chromera</taxon>
    </lineage>
</organism>
<evidence type="ECO:0000256" key="4">
    <source>
        <dbReference type="ARBA" id="ARBA00022840"/>
    </source>
</evidence>
<dbReference type="InterPro" id="IPR011545">
    <property type="entry name" value="DEAD/DEAH_box_helicase_dom"/>
</dbReference>
<dbReference type="GO" id="GO:0003723">
    <property type="term" value="F:RNA binding"/>
    <property type="evidence" value="ECO:0007669"/>
    <property type="project" value="TreeGrafter"/>
</dbReference>
<evidence type="ECO:0000259" key="6">
    <source>
        <dbReference type="PROSITE" id="PS51192"/>
    </source>
</evidence>
<dbReference type="GO" id="GO:0005634">
    <property type="term" value="C:nucleus"/>
    <property type="evidence" value="ECO:0007669"/>
    <property type="project" value="TreeGrafter"/>
</dbReference>
<protein>
    <submittedName>
        <fullName evidence="8">Uncharacterized protein</fullName>
    </submittedName>
</protein>
<name>A0A0G4HCF0_9ALVE</name>
<sequence>MLRGLRVTAFLTGSFFGAHPEANLKRNTVYPSPSLAMKREGGDGDSLFPFRDVHLDEEEEDWGECEQEGGETGAGAYPPVSDDVIRKKLASLPGDGQTGNDRPFKHTDADLWNLVNILRTNGAPMHQSAFREAVRDHPALGHDFYTYQMRPLKKWKNAFSQVFTFEKVKRQGVFFWLKGGLSKDGNGLVASSERRGREEMENMFTHDDWVERLTGSAKGVEKQLEDIQRTLGAVDEVEIAASGLVEEGFVGDRSFPFVSMKSSGPTEMEELREVASKAKITKESVDLRETRKLLPAWQWREVVLESVRNHQVTVIVGDTGCGKTTQVPQLLLEEGIEKGEQRGIICTQPRRIAALSVADRVKSEFGLNELTVEEATPKRVEAGGLEGKGNCWKKLIGHQIRFQCDADTNTRLLYCTQGIFLKRILCDPDLSGVSHVVVDEVHERELMTDFSLTILRKLLARRPDLRLVVMSATINPRVFADYFDNTPRDGEGLNTVKIDVDMESGEEWPPSGLFSASASGQTGPSPSSSSYPSQSQAAFQKVKVLEIPGRMFPVKEVFLDEILVRSSWQWNPATAFSSSSSRGRGGRGGGGRGATPLRLGSQSQASCLRRAELKRKFPSAPDERIETALALLDAEAEQEAAQLRDDLVDLVVGVLADIERGVYPEESEDGAGLYRGTDGSGGVKDKGAVLVFLPGAGEIDKVGRAIQDNYRLSSSLWVLRAHSMLSPDEQKMVFKRAPKGMRKVVLSTNIAETSVTIDDIVYIIDSGLLKMTSYNPDTGASGMAMTRTSKANSRQRKGRAGRVRPGWALFLFSETAHRPEEHPPEMERTPVEELLIQTKMLRMVGSRQSCWDFLSDCISPPDIRNYECARANLRKVGALCYPPVWKALRKKETKGGGGDAAAASSSSSSSCSSQFRSSAVGGGGLVGQSPLEASDDEEDVLTPLGFLIGLLPVHPALANAMLLSLLAGQLHDVTAVCSILGWNSPFILAPKDQDNLVQNRKLELTRGETSDHLLYRNLLFEYRESNSKGSFSSKYFCSPVTLRGAANLYNQLLDQMQTLFPFLGQNAQAISVSSRNGIGGPQGSRPTDELLRLFGFVLTRSLTTHEARFSPSRNGRPTYRVGVDGHSGAAFPSSICGGEWNKELWRKFPPKAFLLNFQLMKTSKLFIRDITFVDPHTFACASGSVERVDSEKWRHHLADLCVTLSGKRGFALHQYRTQQSRLERLFFAFLVLCQIRFFGTDEKKRDATTASPLVGRFLELPNEALESVFVSLCRSFDVLTKAPAGRPPKKGEVLSSPPTLPLVKGRERNIEPSRPGEPKWLKHLPAAKQEAWRRGEWGRGRGGGFGKNRPNTKHWPVKPSDGGRDDGWSGRGGGGRGARGGSGRGGGHEWKMEYPEEKGGRGRGGGANLKEEPVDRGHGRAHREGPRGGRGRWGDGHGVRQISGEGGESDDEDDDDEEEDFIDLTMEAESVLDEGVAMENEHFE</sequence>
<feature type="region of interest" description="Disordered" evidence="5">
    <location>
        <begin position="574"/>
        <end position="603"/>
    </location>
</feature>
<dbReference type="Pfam" id="PF00271">
    <property type="entry name" value="Helicase_C"/>
    <property type="match status" value="1"/>
</dbReference>
<keyword evidence="2" id="KW-0378">Hydrolase</keyword>